<accession>A0A1R0H321</accession>
<evidence type="ECO:0000313" key="4">
    <source>
        <dbReference type="Proteomes" id="UP000187455"/>
    </source>
</evidence>
<organism evidence="3 4">
    <name type="scientific">Smittium mucronatum</name>
    <dbReference type="NCBI Taxonomy" id="133383"/>
    <lineage>
        <taxon>Eukaryota</taxon>
        <taxon>Fungi</taxon>
        <taxon>Fungi incertae sedis</taxon>
        <taxon>Zoopagomycota</taxon>
        <taxon>Kickxellomycotina</taxon>
        <taxon>Harpellomycetes</taxon>
        <taxon>Harpellales</taxon>
        <taxon>Legeriomycetaceae</taxon>
        <taxon>Smittium</taxon>
    </lineage>
</organism>
<proteinExistence type="predicted"/>
<evidence type="ECO:0000256" key="2">
    <source>
        <dbReference type="SAM" id="SignalP"/>
    </source>
</evidence>
<dbReference type="EMBL" id="LSSL01000866">
    <property type="protein sequence ID" value="OLY83521.1"/>
    <property type="molecule type" value="Genomic_DNA"/>
</dbReference>
<feature type="region of interest" description="Disordered" evidence="1">
    <location>
        <begin position="123"/>
        <end position="169"/>
    </location>
</feature>
<gene>
    <name evidence="3" type="ORF">AYI68_g2337</name>
</gene>
<evidence type="ECO:0000256" key="1">
    <source>
        <dbReference type="SAM" id="MobiDB-lite"/>
    </source>
</evidence>
<feature type="compositionally biased region" description="Low complexity" evidence="1">
    <location>
        <begin position="141"/>
        <end position="169"/>
    </location>
</feature>
<evidence type="ECO:0000313" key="3">
    <source>
        <dbReference type="EMBL" id="OLY83521.1"/>
    </source>
</evidence>
<protein>
    <submittedName>
        <fullName evidence="3">Uncharacterized protein</fullName>
    </submittedName>
</protein>
<feature type="compositionally biased region" description="Low complexity" evidence="1">
    <location>
        <begin position="44"/>
        <end position="73"/>
    </location>
</feature>
<keyword evidence="2" id="KW-0732">Signal</keyword>
<name>A0A1R0H321_9FUNG</name>
<feature type="chain" id="PRO_5012412720" evidence="2">
    <location>
        <begin position="18"/>
        <end position="318"/>
    </location>
</feature>
<feature type="region of interest" description="Disordered" evidence="1">
    <location>
        <begin position="44"/>
        <end position="74"/>
    </location>
</feature>
<sequence length="318" mass="34877">MRVLIITFFIAAYTVFATPVDGERLDDAGIAELKEFSLIGETSQSTSSHISTTHSTNSTTSTTESQSSTSSQSDIDVDLEGATITINVNGGSPSTVISSLVPPTILSRAISTDLLPANSSTVSSSITLTEETASSSNGTASSELHNSTDSSSLSSTTSTSSETKPSSVSMPKINVKALADNNPQNVNEIIEDFNRYFQNNNNQILDTTENVAQNANSTNTTAKYSDIIGNRTVSDMNNRVPFTLRDRVWDLDANSPQSFLDSLSYRPQNTFGSRFEYLYDFLPEFRNEWNTNSFFRDGWDNDAAFRLDWYQQANEVLF</sequence>
<feature type="compositionally biased region" description="Polar residues" evidence="1">
    <location>
        <begin position="123"/>
        <end position="140"/>
    </location>
</feature>
<feature type="signal peptide" evidence="2">
    <location>
        <begin position="1"/>
        <end position="17"/>
    </location>
</feature>
<comment type="caution">
    <text evidence="3">The sequence shown here is derived from an EMBL/GenBank/DDBJ whole genome shotgun (WGS) entry which is preliminary data.</text>
</comment>
<reference evidence="3 4" key="1">
    <citation type="journal article" date="2016" name="Mol. Biol. Evol.">
        <title>Genome-Wide Survey of Gut Fungi (Harpellales) Reveals the First Horizontally Transferred Ubiquitin Gene from a Mosquito Host.</title>
        <authorList>
            <person name="Wang Y."/>
            <person name="White M.M."/>
            <person name="Kvist S."/>
            <person name="Moncalvo J.M."/>
        </authorList>
    </citation>
    <scope>NUCLEOTIDE SEQUENCE [LARGE SCALE GENOMIC DNA]</scope>
    <source>
        <strain evidence="3 4">ALG-7-W6</strain>
    </source>
</reference>
<keyword evidence="4" id="KW-1185">Reference proteome</keyword>
<dbReference type="AlphaFoldDB" id="A0A1R0H321"/>
<dbReference type="Proteomes" id="UP000187455">
    <property type="component" value="Unassembled WGS sequence"/>
</dbReference>